<dbReference type="EMBL" id="CP071794">
    <property type="protein sequence ID" value="QTD57282.1"/>
    <property type="molecule type" value="Genomic_DNA"/>
</dbReference>
<keyword evidence="3" id="KW-1185">Reference proteome</keyword>
<dbReference type="Pfam" id="PF08450">
    <property type="entry name" value="SGL"/>
    <property type="match status" value="1"/>
</dbReference>
<proteinExistence type="predicted"/>
<evidence type="ECO:0000313" key="2">
    <source>
        <dbReference type="EMBL" id="QTD57282.1"/>
    </source>
</evidence>
<dbReference type="InterPro" id="IPR013658">
    <property type="entry name" value="SGL"/>
</dbReference>
<evidence type="ECO:0000259" key="1">
    <source>
        <dbReference type="Pfam" id="PF08450"/>
    </source>
</evidence>
<dbReference type="PANTHER" id="PTHR11799:SF12">
    <property type="entry name" value="PARAOXONASE-RELATED"/>
    <property type="match status" value="1"/>
</dbReference>
<reference evidence="2 3" key="1">
    <citation type="submission" date="2021-03" db="EMBL/GenBank/DDBJ databases">
        <title>Complete genome of Parasphingorhabdus_sp.JHSY0214.</title>
        <authorList>
            <person name="Yoo J.H."/>
            <person name="Bae J.W."/>
        </authorList>
    </citation>
    <scope>NUCLEOTIDE SEQUENCE [LARGE SCALE GENOMIC DNA]</scope>
    <source>
        <strain evidence="2 3">JHSY0214</strain>
    </source>
</reference>
<gene>
    <name evidence="2" type="ORF">J4G78_07035</name>
</gene>
<dbReference type="PANTHER" id="PTHR11799">
    <property type="entry name" value="PARAOXONASE"/>
    <property type="match status" value="1"/>
</dbReference>
<dbReference type="Proteomes" id="UP000663923">
    <property type="component" value="Chromosome"/>
</dbReference>
<organism evidence="2 3">
    <name type="scientific">Parasphingorhabdus cellanae</name>
    <dbReference type="NCBI Taxonomy" id="2806553"/>
    <lineage>
        <taxon>Bacteria</taxon>
        <taxon>Pseudomonadati</taxon>
        <taxon>Pseudomonadota</taxon>
        <taxon>Alphaproteobacteria</taxon>
        <taxon>Sphingomonadales</taxon>
        <taxon>Sphingomonadaceae</taxon>
        <taxon>Parasphingorhabdus</taxon>
    </lineage>
</organism>
<dbReference type="RefSeq" id="WP_207989631.1">
    <property type="nucleotide sequence ID" value="NZ_CP071794.1"/>
</dbReference>
<name>A0ABX7TA86_9SPHN</name>
<dbReference type="InterPro" id="IPR011042">
    <property type="entry name" value="6-blade_b-propeller_TolB-like"/>
</dbReference>
<dbReference type="InterPro" id="IPR051288">
    <property type="entry name" value="Serum_paraoxonase/arylesterase"/>
</dbReference>
<dbReference type="Gene3D" id="2.120.10.30">
    <property type="entry name" value="TolB, C-terminal domain"/>
    <property type="match status" value="1"/>
</dbReference>
<dbReference type="SUPFAM" id="SSF63825">
    <property type="entry name" value="YWTD domain"/>
    <property type="match status" value="1"/>
</dbReference>
<sequence>MIITDGAKRIPACHDGIYCEFERPEDIVKLPGTEWMAISQSGETPIVLFNPENGERRKLSINGNSEPRKEWAACKGPPSAIVARGNSSVTSNGQRLFAVINISGVPRIEIFEVTGQKNPHLNWIGCVHVSARYQLNDVALAPDGDIFASHMFDLPSNKEGLDALRQKFAARQPTGFAIRWSRQAGWQKVDNTSLSFVNGIAVSKDGKTLAVGGTYEQAIIFIDLANGKSTQVDLKIQPDNITPTNDGFITTGHSGVPITGIAQCRAEPTSPCAFPFDVVAVSPMTRDPSKKMPYKVKTVYSDPGHFLPGASVAIPLGSGFLLGTSFGDRISFVQPDENK</sequence>
<accession>A0ABX7TA86</accession>
<feature type="domain" description="SMP-30/Gluconolactonase/LRE-like region" evidence="1">
    <location>
        <begin position="130"/>
        <end position="252"/>
    </location>
</feature>
<evidence type="ECO:0000313" key="3">
    <source>
        <dbReference type="Proteomes" id="UP000663923"/>
    </source>
</evidence>
<protein>
    <submittedName>
        <fullName evidence="2">SMP-30/gluconolactonase/LRE family protein</fullName>
    </submittedName>
</protein>